<keyword evidence="2" id="KW-0472">Membrane</keyword>
<feature type="transmembrane region" description="Helical" evidence="2">
    <location>
        <begin position="12"/>
        <end position="32"/>
    </location>
</feature>
<gene>
    <name evidence="3" type="ORF">MUN86_12910</name>
</gene>
<dbReference type="Proteomes" id="UP000830401">
    <property type="component" value="Chromosome"/>
</dbReference>
<dbReference type="EMBL" id="CP095061">
    <property type="protein sequence ID" value="UOQ64489.1"/>
    <property type="molecule type" value="Genomic_DNA"/>
</dbReference>
<evidence type="ECO:0000256" key="2">
    <source>
        <dbReference type="SAM" id="Phobius"/>
    </source>
</evidence>
<organism evidence="3 4">
    <name type="scientific">Hymenobacter volaticus</name>
    <dbReference type="NCBI Taxonomy" id="2932254"/>
    <lineage>
        <taxon>Bacteria</taxon>
        <taxon>Pseudomonadati</taxon>
        <taxon>Bacteroidota</taxon>
        <taxon>Cytophagia</taxon>
        <taxon>Cytophagales</taxon>
        <taxon>Hymenobacteraceae</taxon>
        <taxon>Hymenobacter</taxon>
    </lineage>
</organism>
<accession>A0ABY4G1D7</accession>
<evidence type="ECO:0000256" key="1">
    <source>
        <dbReference type="SAM" id="MobiDB-lite"/>
    </source>
</evidence>
<sequence>MRAPLTLTLLRLTVRGLAYTLFQLALGAAYLLRSVGALRMPFRFHNADEDSQDASLTRRTLPSARLNPRPAL</sequence>
<evidence type="ECO:0000313" key="3">
    <source>
        <dbReference type="EMBL" id="UOQ64489.1"/>
    </source>
</evidence>
<keyword evidence="4" id="KW-1185">Reference proteome</keyword>
<keyword evidence="2" id="KW-0812">Transmembrane</keyword>
<protein>
    <submittedName>
        <fullName evidence="3">Uncharacterized protein</fullName>
    </submittedName>
</protein>
<proteinExistence type="predicted"/>
<reference evidence="3" key="1">
    <citation type="submission" date="2022-04" db="EMBL/GenBank/DDBJ databases">
        <title>Hymenobacter sp. isolated from the air.</title>
        <authorList>
            <person name="Won M."/>
            <person name="Lee C.-M."/>
            <person name="Woen H.-Y."/>
            <person name="Kwon S.-W."/>
        </authorList>
    </citation>
    <scope>NUCLEOTIDE SEQUENCE</scope>
    <source>
        <strain evidence="3">5420S-77</strain>
    </source>
</reference>
<feature type="region of interest" description="Disordered" evidence="1">
    <location>
        <begin position="48"/>
        <end position="72"/>
    </location>
</feature>
<evidence type="ECO:0000313" key="4">
    <source>
        <dbReference type="Proteomes" id="UP000830401"/>
    </source>
</evidence>
<name>A0ABY4G1D7_9BACT</name>
<dbReference type="RefSeq" id="WP_245118340.1">
    <property type="nucleotide sequence ID" value="NZ_CP095061.1"/>
</dbReference>
<keyword evidence="2" id="KW-1133">Transmembrane helix</keyword>